<gene>
    <name evidence="1" type="ORF">COT65_01955</name>
</gene>
<comment type="caution">
    <text evidence="1">The sequence shown here is derived from an EMBL/GenBank/DDBJ whole genome shotgun (WGS) entry which is preliminary data.</text>
</comment>
<reference evidence="2" key="1">
    <citation type="submission" date="2017-09" db="EMBL/GenBank/DDBJ databases">
        <title>Depth-based differentiation of microbial function through sediment-hosted aquifers and enrichment of novel symbionts in the deep terrestrial subsurface.</title>
        <authorList>
            <person name="Probst A.J."/>
            <person name="Ladd B."/>
            <person name="Jarett J.K."/>
            <person name="Geller-Mcgrath D.E."/>
            <person name="Sieber C.M.K."/>
            <person name="Emerson J.B."/>
            <person name="Anantharaman K."/>
            <person name="Thomas B.C."/>
            <person name="Malmstrom R."/>
            <person name="Stieglmeier M."/>
            <person name="Klingl A."/>
            <person name="Woyke T."/>
            <person name="Ryan C.M."/>
            <person name="Banfield J.F."/>
        </authorList>
    </citation>
    <scope>NUCLEOTIDE SEQUENCE [LARGE SCALE GENOMIC DNA]</scope>
</reference>
<evidence type="ECO:0000313" key="1">
    <source>
        <dbReference type="EMBL" id="PIS13839.1"/>
    </source>
</evidence>
<dbReference type="Proteomes" id="UP000230033">
    <property type="component" value="Unassembled WGS sequence"/>
</dbReference>
<organism evidence="1 2">
    <name type="scientific">Candidatus Shapirobacteria bacterium CG09_land_8_20_14_0_10_47_13</name>
    <dbReference type="NCBI Taxonomy" id="1974481"/>
    <lineage>
        <taxon>Bacteria</taxon>
        <taxon>Candidatus Shapironibacteriota</taxon>
    </lineage>
</organism>
<dbReference type="EMBL" id="PEZJ01000025">
    <property type="protein sequence ID" value="PIS13839.1"/>
    <property type="molecule type" value="Genomic_DNA"/>
</dbReference>
<name>A0A2H0WPJ0_9BACT</name>
<accession>A0A2H0WPJ0</accession>
<proteinExistence type="predicted"/>
<evidence type="ECO:0000313" key="2">
    <source>
        <dbReference type="Proteomes" id="UP000230033"/>
    </source>
</evidence>
<sequence>MNKILVPKITFKEICPDDKRIEIAYGRIFEIARRNILARKHLTNGLSQEYTEIQDGKRVFNN</sequence>
<protein>
    <submittedName>
        <fullName evidence="1">Uncharacterized protein</fullName>
    </submittedName>
</protein>
<dbReference type="AlphaFoldDB" id="A0A2H0WPJ0"/>